<dbReference type="AlphaFoldDB" id="A0A139HVI9"/>
<feature type="compositionally biased region" description="Polar residues" evidence="1">
    <location>
        <begin position="106"/>
        <end position="119"/>
    </location>
</feature>
<gene>
    <name evidence="2" type="ORF">AC578_6015</name>
</gene>
<feature type="compositionally biased region" description="Polar residues" evidence="1">
    <location>
        <begin position="46"/>
        <end position="59"/>
    </location>
</feature>
<dbReference type="EMBL" id="LFZN01000006">
    <property type="protein sequence ID" value="KXT06490.1"/>
    <property type="molecule type" value="Genomic_DNA"/>
</dbReference>
<feature type="compositionally biased region" description="Low complexity" evidence="1">
    <location>
        <begin position="71"/>
        <end position="90"/>
    </location>
</feature>
<sequence>MGHSKFAAISSATDSTRVTAASVQDISRSREPGMSQGWMLRGPQVSPEQRNLVSTQNDKAMTVDASKEKSSLPGAGSSAASSRLSSSRPGANDKHRSNEQDIYWENGSQGRKNTYFSAQSNQIQARKMLIRR</sequence>
<accession>A0A139HVI9</accession>
<feature type="compositionally biased region" description="Polar residues" evidence="1">
    <location>
        <begin position="10"/>
        <end position="26"/>
    </location>
</feature>
<name>A0A139HVI9_9PEZI</name>
<evidence type="ECO:0000313" key="2">
    <source>
        <dbReference type="EMBL" id="KXT06490.1"/>
    </source>
</evidence>
<keyword evidence="3" id="KW-1185">Reference proteome</keyword>
<feature type="region of interest" description="Disordered" evidence="1">
    <location>
        <begin position="1"/>
        <end position="119"/>
    </location>
</feature>
<evidence type="ECO:0000313" key="3">
    <source>
        <dbReference type="Proteomes" id="UP000070133"/>
    </source>
</evidence>
<comment type="caution">
    <text evidence="2">The sequence shown here is derived from an EMBL/GenBank/DDBJ whole genome shotgun (WGS) entry which is preliminary data.</text>
</comment>
<proteinExistence type="predicted"/>
<protein>
    <submittedName>
        <fullName evidence="2">Uncharacterized protein</fullName>
    </submittedName>
</protein>
<dbReference type="Proteomes" id="UP000070133">
    <property type="component" value="Unassembled WGS sequence"/>
</dbReference>
<organism evidence="2 3">
    <name type="scientific">Pseudocercospora eumusae</name>
    <dbReference type="NCBI Taxonomy" id="321146"/>
    <lineage>
        <taxon>Eukaryota</taxon>
        <taxon>Fungi</taxon>
        <taxon>Dikarya</taxon>
        <taxon>Ascomycota</taxon>
        <taxon>Pezizomycotina</taxon>
        <taxon>Dothideomycetes</taxon>
        <taxon>Dothideomycetidae</taxon>
        <taxon>Mycosphaerellales</taxon>
        <taxon>Mycosphaerellaceae</taxon>
        <taxon>Pseudocercospora</taxon>
    </lineage>
</organism>
<reference evidence="2 3" key="1">
    <citation type="submission" date="2015-07" db="EMBL/GenBank/DDBJ databases">
        <title>Comparative genomics of the Sigatoka disease complex on banana suggests a link between parallel evolutionary changes in Pseudocercospora fijiensis and Pseudocercospora eumusae and increased virulence on the banana host.</title>
        <authorList>
            <person name="Chang T.-C."/>
            <person name="Salvucci A."/>
            <person name="Crous P.W."/>
            <person name="Stergiopoulos I."/>
        </authorList>
    </citation>
    <scope>NUCLEOTIDE SEQUENCE [LARGE SCALE GENOMIC DNA]</scope>
    <source>
        <strain evidence="2 3">CBS 114824</strain>
    </source>
</reference>
<evidence type="ECO:0000256" key="1">
    <source>
        <dbReference type="SAM" id="MobiDB-lite"/>
    </source>
</evidence>